<name>G7GZC8_9ACTN</name>
<dbReference type="EMBL" id="BAEE01000023">
    <property type="protein sequence ID" value="GAB08953.1"/>
    <property type="molecule type" value="Genomic_DNA"/>
</dbReference>
<proteinExistence type="predicted"/>
<evidence type="ECO:0000313" key="2">
    <source>
        <dbReference type="Proteomes" id="UP000035088"/>
    </source>
</evidence>
<dbReference type="AlphaFoldDB" id="G7GZC8"/>
<gene>
    <name evidence="1" type="primary">aidB</name>
    <name evidence="1" type="ORF">GOARA_023_00050</name>
</gene>
<feature type="non-terminal residue" evidence="1">
    <location>
        <position position="38"/>
    </location>
</feature>
<reference evidence="1 2" key="1">
    <citation type="submission" date="2011-11" db="EMBL/GenBank/DDBJ databases">
        <title>Whole genome shotgun sequence of Gordonia araii NBRC 100433.</title>
        <authorList>
            <person name="Yoshida Y."/>
            <person name="Hosoyama A."/>
            <person name="Tsuchikane K."/>
            <person name="Katsumata H."/>
            <person name="Yamazaki S."/>
            <person name="Fujita N."/>
        </authorList>
    </citation>
    <scope>NUCLEOTIDE SEQUENCE [LARGE SCALE GENOMIC DNA]</scope>
    <source>
        <strain evidence="1 2">NBRC 100433</strain>
    </source>
</reference>
<comment type="caution">
    <text evidence="1">The sequence shown here is derived from an EMBL/GenBank/DDBJ whole genome shotgun (WGS) entry which is preliminary data.</text>
</comment>
<dbReference type="STRING" id="1073574.GOARA_023_00050"/>
<organism evidence="1 2">
    <name type="scientific">Gordonia araii NBRC 100433</name>
    <dbReference type="NCBI Taxonomy" id="1073574"/>
    <lineage>
        <taxon>Bacteria</taxon>
        <taxon>Bacillati</taxon>
        <taxon>Actinomycetota</taxon>
        <taxon>Actinomycetes</taxon>
        <taxon>Mycobacteriales</taxon>
        <taxon>Gordoniaceae</taxon>
        <taxon>Gordonia</taxon>
    </lineage>
</organism>
<accession>G7GZC8</accession>
<evidence type="ECO:0000313" key="1">
    <source>
        <dbReference type="EMBL" id="GAB08953.1"/>
    </source>
</evidence>
<sequence length="38" mass="4143">MSQTHEVLNQVPPLDDHDATAHQTLLEGVSREGAGWAM</sequence>
<protein>
    <submittedName>
        <fullName evidence="1">Acyl-CoA dehydrogenase</fullName>
    </submittedName>
</protein>
<dbReference type="Proteomes" id="UP000035088">
    <property type="component" value="Unassembled WGS sequence"/>
</dbReference>
<keyword evidence="2" id="KW-1185">Reference proteome</keyword>